<reference evidence="1 2" key="1">
    <citation type="submission" date="2019-10" db="EMBL/GenBank/DDBJ databases">
        <title>Cognatihalovulum marinum gen. nov. sp. nov., a new member of the family Rhodobacteraceae isolated from deep seawater of the Northwest Indian Ocean.</title>
        <authorList>
            <person name="Ruan C."/>
            <person name="Wang J."/>
            <person name="Zheng X."/>
            <person name="Song L."/>
            <person name="Zhu Y."/>
            <person name="Huang Y."/>
            <person name="Lu Z."/>
            <person name="Du W."/>
            <person name="Huang L."/>
            <person name="Dai X."/>
        </authorList>
    </citation>
    <scope>NUCLEOTIDE SEQUENCE [LARGE SCALE GENOMIC DNA]</scope>
    <source>
        <strain evidence="1 2">2CG4</strain>
    </source>
</reference>
<dbReference type="Proteomes" id="UP000474957">
    <property type="component" value="Unassembled WGS sequence"/>
</dbReference>
<dbReference type="SUPFAM" id="SSF48576">
    <property type="entry name" value="Terpenoid synthases"/>
    <property type="match status" value="1"/>
</dbReference>
<dbReference type="InterPro" id="IPR008949">
    <property type="entry name" value="Isoprenoid_synthase_dom_sf"/>
</dbReference>
<dbReference type="EMBL" id="WIND01000003">
    <property type="protein sequence ID" value="MSU89270.1"/>
    <property type="molecule type" value="Genomic_DNA"/>
</dbReference>
<evidence type="ECO:0000313" key="2">
    <source>
        <dbReference type="Proteomes" id="UP000474957"/>
    </source>
</evidence>
<dbReference type="Pfam" id="PF00494">
    <property type="entry name" value="SQS_PSY"/>
    <property type="match status" value="1"/>
</dbReference>
<protein>
    <submittedName>
        <fullName evidence="1">Phytoene synthase</fullName>
    </submittedName>
</protein>
<dbReference type="AlphaFoldDB" id="A0A6L5YZE2"/>
<dbReference type="InterPro" id="IPR002060">
    <property type="entry name" value="Squ/phyt_synthse"/>
</dbReference>
<sequence length="259" mass="27553">MSLDLCAQHVARADSDRFAAAMTAPPDRRGALLALYAFNLEVARAPWVTAEPTIAAMRLQWWTDAIAEIYEGRPPRRHEVVTPLAEAIATHDLPRAPFDAAIAARHRDIAPEPHADDDALWAWLDATGGGLTWLAARALGADPGLQPLARAHGTAAAAASLIAALPALIAAHAQPLPPPGGADAVRALADKALETLKHTRSQRGTVPAAVRPAFLAGWQAGATLRAARNRPEAVLKAPPARSEFRRRATLLWAATTGRW</sequence>
<proteinExistence type="predicted"/>
<gene>
    <name evidence="1" type="ORF">GE300_06505</name>
</gene>
<name>A0A6L5YZE2_9RHOB</name>
<accession>A0A6L5YZE2</accession>
<evidence type="ECO:0000313" key="1">
    <source>
        <dbReference type="EMBL" id="MSU89270.1"/>
    </source>
</evidence>
<dbReference type="Gene3D" id="1.10.600.10">
    <property type="entry name" value="Farnesyl Diphosphate Synthase"/>
    <property type="match status" value="1"/>
</dbReference>
<keyword evidence="2" id="KW-1185">Reference proteome</keyword>
<organism evidence="1 2">
    <name type="scientific">Halovulum marinum</name>
    <dbReference type="NCBI Taxonomy" id="2662447"/>
    <lineage>
        <taxon>Bacteria</taxon>
        <taxon>Pseudomonadati</taxon>
        <taxon>Pseudomonadota</taxon>
        <taxon>Alphaproteobacteria</taxon>
        <taxon>Rhodobacterales</taxon>
        <taxon>Paracoccaceae</taxon>
        <taxon>Halovulum</taxon>
    </lineage>
</organism>
<dbReference type="RefSeq" id="WP_154445751.1">
    <property type="nucleotide sequence ID" value="NZ_WIND01000003.1"/>
</dbReference>
<comment type="caution">
    <text evidence="1">The sequence shown here is derived from an EMBL/GenBank/DDBJ whole genome shotgun (WGS) entry which is preliminary data.</text>
</comment>